<dbReference type="InterPro" id="IPR004360">
    <property type="entry name" value="Glyas_Fos-R_dOase_dom"/>
</dbReference>
<dbReference type="SUPFAM" id="SSF54593">
    <property type="entry name" value="Glyoxalase/Bleomycin resistance protein/Dihydroxybiphenyl dioxygenase"/>
    <property type="match status" value="1"/>
</dbReference>
<name>A0AAN7CMK0_9PEZI</name>
<reference evidence="2" key="2">
    <citation type="submission" date="2023-05" db="EMBL/GenBank/DDBJ databases">
        <authorList>
            <consortium name="Lawrence Berkeley National Laboratory"/>
            <person name="Steindorff A."/>
            <person name="Hensen N."/>
            <person name="Bonometti L."/>
            <person name="Westerberg I."/>
            <person name="Brannstrom I.O."/>
            <person name="Guillou S."/>
            <person name="Cros-Aarteil S."/>
            <person name="Calhoun S."/>
            <person name="Haridas S."/>
            <person name="Kuo A."/>
            <person name="Mondo S."/>
            <person name="Pangilinan J."/>
            <person name="Riley R."/>
            <person name="Labutti K."/>
            <person name="Andreopoulos B."/>
            <person name="Lipzen A."/>
            <person name="Chen C."/>
            <person name="Yanf M."/>
            <person name="Daum C."/>
            <person name="Ng V."/>
            <person name="Clum A."/>
            <person name="Ohm R."/>
            <person name="Martin F."/>
            <person name="Silar P."/>
            <person name="Natvig D."/>
            <person name="Lalanne C."/>
            <person name="Gautier V."/>
            <person name="Ament-Velasquez S.L."/>
            <person name="Kruys A."/>
            <person name="Hutchinson M.I."/>
            <person name="Powell A.J."/>
            <person name="Barry K."/>
            <person name="Miller A.N."/>
            <person name="Grigoriev I.V."/>
            <person name="Debuchy R."/>
            <person name="Gladieux P."/>
            <person name="Thoren M.H."/>
            <person name="Johannesson H."/>
        </authorList>
    </citation>
    <scope>NUCLEOTIDE SEQUENCE</scope>
    <source>
        <strain evidence="2">CBS 359.72</strain>
    </source>
</reference>
<dbReference type="Gene3D" id="3.10.180.10">
    <property type="entry name" value="2,3-Dihydroxybiphenyl 1,2-Dioxygenase, domain 1"/>
    <property type="match status" value="1"/>
</dbReference>
<dbReference type="AlphaFoldDB" id="A0AAN7CMK0"/>
<evidence type="ECO:0000259" key="1">
    <source>
        <dbReference type="PROSITE" id="PS51819"/>
    </source>
</evidence>
<sequence length="139" mass="15420">MADRNHIESAWKIIPHFYSGNIQATVDYYSNVLGFTVGGIHTDSESGLATFCSLYAGDKAAANIYFSNAVGKSSAWIALGTTELDAFYRKLQSERVAEIVEELADKEWGYRQFTIRDVDGNTVTFFKFLEGGNPGKDEN</sequence>
<organism evidence="2 3">
    <name type="scientific">Corynascus novoguineensis</name>
    <dbReference type="NCBI Taxonomy" id="1126955"/>
    <lineage>
        <taxon>Eukaryota</taxon>
        <taxon>Fungi</taxon>
        <taxon>Dikarya</taxon>
        <taxon>Ascomycota</taxon>
        <taxon>Pezizomycotina</taxon>
        <taxon>Sordariomycetes</taxon>
        <taxon>Sordariomycetidae</taxon>
        <taxon>Sordariales</taxon>
        <taxon>Chaetomiaceae</taxon>
        <taxon>Corynascus</taxon>
    </lineage>
</organism>
<dbReference type="PROSITE" id="PS51819">
    <property type="entry name" value="VOC"/>
    <property type="match status" value="1"/>
</dbReference>
<evidence type="ECO:0000313" key="2">
    <source>
        <dbReference type="EMBL" id="KAK4244839.1"/>
    </source>
</evidence>
<dbReference type="EMBL" id="MU857722">
    <property type="protein sequence ID" value="KAK4244839.1"/>
    <property type="molecule type" value="Genomic_DNA"/>
</dbReference>
<keyword evidence="3" id="KW-1185">Reference proteome</keyword>
<reference evidence="2" key="1">
    <citation type="journal article" date="2023" name="Mol. Phylogenet. Evol.">
        <title>Genome-scale phylogeny and comparative genomics of the fungal order Sordariales.</title>
        <authorList>
            <person name="Hensen N."/>
            <person name="Bonometti L."/>
            <person name="Westerberg I."/>
            <person name="Brannstrom I.O."/>
            <person name="Guillou S."/>
            <person name="Cros-Aarteil S."/>
            <person name="Calhoun S."/>
            <person name="Haridas S."/>
            <person name="Kuo A."/>
            <person name="Mondo S."/>
            <person name="Pangilinan J."/>
            <person name="Riley R."/>
            <person name="LaButti K."/>
            <person name="Andreopoulos B."/>
            <person name="Lipzen A."/>
            <person name="Chen C."/>
            <person name="Yan M."/>
            <person name="Daum C."/>
            <person name="Ng V."/>
            <person name="Clum A."/>
            <person name="Steindorff A."/>
            <person name="Ohm R.A."/>
            <person name="Martin F."/>
            <person name="Silar P."/>
            <person name="Natvig D.O."/>
            <person name="Lalanne C."/>
            <person name="Gautier V."/>
            <person name="Ament-Velasquez S.L."/>
            <person name="Kruys A."/>
            <person name="Hutchinson M.I."/>
            <person name="Powell A.J."/>
            <person name="Barry K."/>
            <person name="Miller A.N."/>
            <person name="Grigoriev I.V."/>
            <person name="Debuchy R."/>
            <person name="Gladieux P."/>
            <person name="Hiltunen Thoren M."/>
            <person name="Johannesson H."/>
        </authorList>
    </citation>
    <scope>NUCLEOTIDE SEQUENCE</scope>
    <source>
        <strain evidence="2">CBS 359.72</strain>
    </source>
</reference>
<dbReference type="Pfam" id="PF00903">
    <property type="entry name" value="Glyoxalase"/>
    <property type="match status" value="1"/>
</dbReference>
<proteinExistence type="predicted"/>
<protein>
    <recommendedName>
        <fullName evidence="1">VOC domain-containing protein</fullName>
    </recommendedName>
</protein>
<feature type="domain" description="VOC" evidence="1">
    <location>
        <begin position="10"/>
        <end position="128"/>
    </location>
</feature>
<dbReference type="InterPro" id="IPR029068">
    <property type="entry name" value="Glyas_Bleomycin-R_OHBP_Dase"/>
</dbReference>
<gene>
    <name evidence="2" type="ORF">C7999DRAFT_34822</name>
</gene>
<evidence type="ECO:0000313" key="3">
    <source>
        <dbReference type="Proteomes" id="UP001303647"/>
    </source>
</evidence>
<comment type="caution">
    <text evidence="2">The sequence shown here is derived from an EMBL/GenBank/DDBJ whole genome shotgun (WGS) entry which is preliminary data.</text>
</comment>
<accession>A0AAN7CMK0</accession>
<dbReference type="Proteomes" id="UP001303647">
    <property type="component" value="Unassembled WGS sequence"/>
</dbReference>
<dbReference type="InterPro" id="IPR037523">
    <property type="entry name" value="VOC_core"/>
</dbReference>